<dbReference type="InterPro" id="IPR052902">
    <property type="entry name" value="ABC-2_transporter"/>
</dbReference>
<dbReference type="InterPro" id="IPR047817">
    <property type="entry name" value="ABC2_TM_bact-type"/>
</dbReference>
<keyword evidence="9" id="KW-1185">Reference proteome</keyword>
<accession>A0A4Q7KC43</accession>
<feature type="domain" description="ABC transmembrane type-2" evidence="7">
    <location>
        <begin position="20"/>
        <end position="246"/>
    </location>
</feature>
<dbReference type="RefSeq" id="WP_130348718.1">
    <property type="nucleotide sequence ID" value="NZ_SGWQ01000018.1"/>
</dbReference>
<keyword evidence="2 6" id="KW-0812">Transmembrane</keyword>
<feature type="transmembrane region" description="Helical" evidence="6">
    <location>
        <begin position="21"/>
        <end position="42"/>
    </location>
</feature>
<dbReference type="AlphaFoldDB" id="A0A4Q7KC43"/>
<keyword evidence="3 6" id="KW-1133">Transmembrane helix</keyword>
<dbReference type="InterPro" id="IPR000412">
    <property type="entry name" value="ABC_2_transport"/>
</dbReference>
<feature type="transmembrane region" description="Helical" evidence="6">
    <location>
        <begin position="140"/>
        <end position="161"/>
    </location>
</feature>
<feature type="transmembrane region" description="Helical" evidence="6">
    <location>
        <begin position="57"/>
        <end position="81"/>
    </location>
</feature>
<dbReference type="PANTHER" id="PTHR43027:SF2">
    <property type="entry name" value="TRANSPORT PERMEASE PROTEIN"/>
    <property type="match status" value="1"/>
</dbReference>
<comment type="subcellular location">
    <subcellularLocation>
        <location evidence="6">Cell membrane</location>
        <topology evidence="6">Multi-pass membrane protein</topology>
    </subcellularLocation>
    <subcellularLocation>
        <location evidence="1">Membrane</location>
        <topology evidence="1">Multi-pass membrane protein</topology>
    </subcellularLocation>
</comment>
<evidence type="ECO:0000259" key="7">
    <source>
        <dbReference type="PROSITE" id="PS51012"/>
    </source>
</evidence>
<comment type="caution">
    <text evidence="8">The sequence shown here is derived from an EMBL/GenBank/DDBJ whole genome shotgun (WGS) entry which is preliminary data.</text>
</comment>
<gene>
    <name evidence="8" type="ORF">EV193_11898</name>
</gene>
<keyword evidence="6" id="KW-0813">Transport</keyword>
<keyword evidence="5" id="KW-0046">Antibiotic resistance</keyword>
<name>A0A4Q7KC43_9PSEU</name>
<feature type="transmembrane region" description="Helical" evidence="6">
    <location>
        <begin position="222"/>
        <end position="243"/>
    </location>
</feature>
<dbReference type="Proteomes" id="UP000294257">
    <property type="component" value="Unassembled WGS sequence"/>
</dbReference>
<proteinExistence type="inferred from homology"/>
<evidence type="ECO:0000256" key="2">
    <source>
        <dbReference type="ARBA" id="ARBA00022692"/>
    </source>
</evidence>
<dbReference type="Pfam" id="PF01061">
    <property type="entry name" value="ABC2_membrane"/>
    <property type="match status" value="1"/>
</dbReference>
<dbReference type="EMBL" id="SGWQ01000018">
    <property type="protein sequence ID" value="RZS29842.1"/>
    <property type="molecule type" value="Genomic_DNA"/>
</dbReference>
<dbReference type="GO" id="GO:0046677">
    <property type="term" value="P:response to antibiotic"/>
    <property type="evidence" value="ECO:0007669"/>
    <property type="project" value="UniProtKB-KW"/>
</dbReference>
<evidence type="ECO:0000256" key="6">
    <source>
        <dbReference type="RuleBase" id="RU361157"/>
    </source>
</evidence>
<dbReference type="GO" id="GO:0043190">
    <property type="term" value="C:ATP-binding cassette (ABC) transporter complex"/>
    <property type="evidence" value="ECO:0007669"/>
    <property type="project" value="InterPro"/>
</dbReference>
<keyword evidence="6" id="KW-1003">Cell membrane</keyword>
<evidence type="ECO:0000313" key="9">
    <source>
        <dbReference type="Proteomes" id="UP000294257"/>
    </source>
</evidence>
<organism evidence="8 9">
    <name type="scientific">Herbihabitans rhizosphaerae</name>
    <dbReference type="NCBI Taxonomy" id="1872711"/>
    <lineage>
        <taxon>Bacteria</taxon>
        <taxon>Bacillati</taxon>
        <taxon>Actinomycetota</taxon>
        <taxon>Actinomycetes</taxon>
        <taxon>Pseudonocardiales</taxon>
        <taxon>Pseudonocardiaceae</taxon>
        <taxon>Herbihabitans</taxon>
    </lineage>
</organism>
<dbReference type="GO" id="GO:0140359">
    <property type="term" value="F:ABC-type transporter activity"/>
    <property type="evidence" value="ECO:0007669"/>
    <property type="project" value="InterPro"/>
</dbReference>
<dbReference type="PROSITE" id="PS51012">
    <property type="entry name" value="ABC_TM2"/>
    <property type="match status" value="1"/>
</dbReference>
<evidence type="ECO:0000256" key="1">
    <source>
        <dbReference type="ARBA" id="ARBA00004141"/>
    </source>
</evidence>
<evidence type="ECO:0000256" key="5">
    <source>
        <dbReference type="ARBA" id="ARBA00023251"/>
    </source>
</evidence>
<dbReference type="OrthoDB" id="3217868at2"/>
<comment type="similarity">
    <text evidence="6">Belongs to the ABC-2 integral membrane protein family.</text>
</comment>
<protein>
    <recommendedName>
        <fullName evidence="6">Transport permease protein</fullName>
    </recommendedName>
</protein>
<keyword evidence="4 6" id="KW-0472">Membrane</keyword>
<feature type="transmembrane region" description="Helical" evidence="6">
    <location>
        <begin position="168"/>
        <end position="186"/>
    </location>
</feature>
<dbReference type="PIRSF" id="PIRSF006648">
    <property type="entry name" value="DrrB"/>
    <property type="match status" value="1"/>
</dbReference>
<sequence>MTGLAKLTTTEAKLFFREPAGVFFILVFPVLLLCVLGAIPAFREPDPNMGGARTIELYVPIVISMTIALFSLSGLPGELAMYRERGILRRIATTPVRPSMMLAAQLIVFMIMAIGVTVVLLAIGRLVFDVDLPKQPLAYFLMYLLTVGTMLSLGLLIAAVVRSGKAAGAVGQVLFFPTLFFAGLWLPRAAMPEVLRNISDFTPLGAGVQSLTDAASGSWPQLLHVLVMVAWTAITATAAAKLFKWE</sequence>
<dbReference type="PANTHER" id="PTHR43027">
    <property type="entry name" value="DOXORUBICIN RESISTANCE ABC TRANSPORTER PERMEASE PROTEIN DRRC-RELATED"/>
    <property type="match status" value="1"/>
</dbReference>
<evidence type="ECO:0000256" key="4">
    <source>
        <dbReference type="ARBA" id="ARBA00023136"/>
    </source>
</evidence>
<evidence type="ECO:0000313" key="8">
    <source>
        <dbReference type="EMBL" id="RZS29842.1"/>
    </source>
</evidence>
<evidence type="ECO:0000256" key="3">
    <source>
        <dbReference type="ARBA" id="ARBA00022989"/>
    </source>
</evidence>
<dbReference type="InterPro" id="IPR013525">
    <property type="entry name" value="ABC2_TM"/>
</dbReference>
<feature type="transmembrane region" description="Helical" evidence="6">
    <location>
        <begin position="102"/>
        <end position="128"/>
    </location>
</feature>
<reference evidence="8 9" key="1">
    <citation type="submission" date="2019-02" db="EMBL/GenBank/DDBJ databases">
        <title>Genomic Encyclopedia of Type Strains, Phase IV (KMG-IV): sequencing the most valuable type-strain genomes for metagenomic binning, comparative biology and taxonomic classification.</title>
        <authorList>
            <person name="Goeker M."/>
        </authorList>
    </citation>
    <scope>NUCLEOTIDE SEQUENCE [LARGE SCALE GENOMIC DNA]</scope>
    <source>
        <strain evidence="8 9">DSM 101727</strain>
    </source>
</reference>